<evidence type="ECO:0000313" key="2">
    <source>
        <dbReference type="EMBL" id="PHJ20468.1"/>
    </source>
</evidence>
<feature type="compositionally biased region" description="Acidic residues" evidence="1">
    <location>
        <begin position="9"/>
        <end position="18"/>
    </location>
</feature>
<comment type="caution">
    <text evidence="2">The sequence shown here is derived from an EMBL/GenBank/DDBJ whole genome shotgun (WGS) entry which is preliminary data.</text>
</comment>
<dbReference type="AlphaFoldDB" id="A0A2C6KW65"/>
<evidence type="ECO:0000313" key="3">
    <source>
        <dbReference type="Proteomes" id="UP000221165"/>
    </source>
</evidence>
<keyword evidence="3" id="KW-1185">Reference proteome</keyword>
<protein>
    <submittedName>
        <fullName evidence="2">Uncharacterized protein</fullName>
    </submittedName>
</protein>
<dbReference type="VEuPathDB" id="ToxoDB:CSUI_005696"/>
<name>A0A2C6KW65_9APIC</name>
<dbReference type="RefSeq" id="XP_067922156.1">
    <property type="nucleotide sequence ID" value="XM_068065866.1"/>
</dbReference>
<dbReference type="Proteomes" id="UP000221165">
    <property type="component" value="Unassembled WGS sequence"/>
</dbReference>
<evidence type="ECO:0000256" key="1">
    <source>
        <dbReference type="SAM" id="MobiDB-lite"/>
    </source>
</evidence>
<dbReference type="EMBL" id="MIGC01002746">
    <property type="protein sequence ID" value="PHJ20468.1"/>
    <property type="molecule type" value="Genomic_DNA"/>
</dbReference>
<dbReference type="OrthoDB" id="328504at2759"/>
<feature type="region of interest" description="Disordered" evidence="1">
    <location>
        <begin position="1"/>
        <end position="36"/>
    </location>
</feature>
<accession>A0A2C6KW65</accession>
<dbReference type="GeneID" id="94429077"/>
<sequence>MEDRSPSIPEEEEDEDVETSSPQASTSLPESPGRGGLARRFLTRKDVPSQGKLQVDADATWRRNMLVTFQLARVGVRSGKRMEDPLLCWIAECVYSYKPPGDKKKPILVREFFGTLPFDTDLQPPSTTGIYNDEEKTITYLDFHENERIVRCIFPLKQWKYKIFLATEKAPKLPYEVGAFGKLMKKLQ</sequence>
<gene>
    <name evidence="2" type="ORF">CSUI_005696</name>
</gene>
<reference evidence="2 3" key="1">
    <citation type="journal article" date="2017" name="Int. J. Parasitol.">
        <title>The genome of the protozoan parasite Cystoisospora suis and a reverse vaccinology approach to identify vaccine candidates.</title>
        <authorList>
            <person name="Palmieri N."/>
            <person name="Shrestha A."/>
            <person name="Ruttkowski B."/>
            <person name="Beck T."/>
            <person name="Vogl C."/>
            <person name="Tomley F."/>
            <person name="Blake D.P."/>
            <person name="Joachim A."/>
        </authorList>
    </citation>
    <scope>NUCLEOTIDE SEQUENCE [LARGE SCALE GENOMIC DNA]</scope>
    <source>
        <strain evidence="2 3">Wien I</strain>
    </source>
</reference>
<organism evidence="2 3">
    <name type="scientific">Cystoisospora suis</name>
    <dbReference type="NCBI Taxonomy" id="483139"/>
    <lineage>
        <taxon>Eukaryota</taxon>
        <taxon>Sar</taxon>
        <taxon>Alveolata</taxon>
        <taxon>Apicomplexa</taxon>
        <taxon>Conoidasida</taxon>
        <taxon>Coccidia</taxon>
        <taxon>Eucoccidiorida</taxon>
        <taxon>Eimeriorina</taxon>
        <taxon>Sarcocystidae</taxon>
        <taxon>Cystoisospora</taxon>
    </lineage>
</organism>
<proteinExistence type="predicted"/>